<organism evidence="1 2">
    <name type="scientific">Araneus ventricosus</name>
    <name type="common">Orbweaver spider</name>
    <name type="synonym">Epeira ventricosa</name>
    <dbReference type="NCBI Taxonomy" id="182803"/>
    <lineage>
        <taxon>Eukaryota</taxon>
        <taxon>Metazoa</taxon>
        <taxon>Ecdysozoa</taxon>
        <taxon>Arthropoda</taxon>
        <taxon>Chelicerata</taxon>
        <taxon>Arachnida</taxon>
        <taxon>Araneae</taxon>
        <taxon>Araneomorphae</taxon>
        <taxon>Entelegynae</taxon>
        <taxon>Araneoidea</taxon>
        <taxon>Araneidae</taxon>
        <taxon>Araneus</taxon>
    </lineage>
</organism>
<protein>
    <submittedName>
        <fullName evidence="1">Uncharacterized protein</fullName>
    </submittedName>
</protein>
<dbReference type="Proteomes" id="UP000499080">
    <property type="component" value="Unassembled WGS sequence"/>
</dbReference>
<name>A0A4Y2KRP4_ARAVE</name>
<dbReference type="EMBL" id="BGPR01004906">
    <property type="protein sequence ID" value="GBN04690.1"/>
    <property type="molecule type" value="Genomic_DNA"/>
</dbReference>
<gene>
    <name evidence="1" type="ORF">AVEN_31109_1</name>
</gene>
<sequence length="111" mass="12807">MREQLKKYFLRISNTPLWLTKSAAVKHSQRKRQNGYLAAEGTSGMSLLPRKQIICNDLKMFSVVRETFTPELIIIIQFDNFDTLTENVFELLQLICFLGTRDVPDVPSTAR</sequence>
<proteinExistence type="predicted"/>
<keyword evidence="2" id="KW-1185">Reference proteome</keyword>
<accession>A0A4Y2KRP4</accession>
<dbReference type="AlphaFoldDB" id="A0A4Y2KRP4"/>
<reference evidence="1 2" key="1">
    <citation type="journal article" date="2019" name="Sci. Rep.">
        <title>Orb-weaving spider Araneus ventricosus genome elucidates the spidroin gene catalogue.</title>
        <authorList>
            <person name="Kono N."/>
            <person name="Nakamura H."/>
            <person name="Ohtoshi R."/>
            <person name="Moran D.A.P."/>
            <person name="Shinohara A."/>
            <person name="Yoshida Y."/>
            <person name="Fujiwara M."/>
            <person name="Mori M."/>
            <person name="Tomita M."/>
            <person name="Arakawa K."/>
        </authorList>
    </citation>
    <scope>NUCLEOTIDE SEQUENCE [LARGE SCALE GENOMIC DNA]</scope>
</reference>
<comment type="caution">
    <text evidence="1">The sequence shown here is derived from an EMBL/GenBank/DDBJ whole genome shotgun (WGS) entry which is preliminary data.</text>
</comment>
<evidence type="ECO:0000313" key="1">
    <source>
        <dbReference type="EMBL" id="GBN04690.1"/>
    </source>
</evidence>
<evidence type="ECO:0000313" key="2">
    <source>
        <dbReference type="Proteomes" id="UP000499080"/>
    </source>
</evidence>